<dbReference type="AlphaFoldDB" id="A0AAU9UQ28"/>
<sequence>MTIFFGSLKNKIEDMERSMRSSAVEIGNVPLKSDKMDKVHLYDIVLNTCKSIKVDIQKNEINDVFVLKSKADPQNYNSRFKSKNTKHEIIKKSKMYYKNNPNNKLNTTTIGLDNRSKPIYVSETLTPKGQILFFLARDTAKIADFKFCWTRNRRIYIRKTEETQYIEIKDEAQLTSLKTPK</sequence>
<protein>
    <recommendedName>
        <fullName evidence="1">FP protein C-terminal domain-containing protein</fullName>
    </recommendedName>
</protein>
<organism evidence="2 3">
    <name type="scientific">Euphydryas editha</name>
    <name type="common">Edith's checkerspot</name>
    <dbReference type="NCBI Taxonomy" id="104508"/>
    <lineage>
        <taxon>Eukaryota</taxon>
        <taxon>Metazoa</taxon>
        <taxon>Ecdysozoa</taxon>
        <taxon>Arthropoda</taxon>
        <taxon>Hexapoda</taxon>
        <taxon>Insecta</taxon>
        <taxon>Pterygota</taxon>
        <taxon>Neoptera</taxon>
        <taxon>Endopterygota</taxon>
        <taxon>Lepidoptera</taxon>
        <taxon>Glossata</taxon>
        <taxon>Ditrysia</taxon>
        <taxon>Papilionoidea</taxon>
        <taxon>Nymphalidae</taxon>
        <taxon>Nymphalinae</taxon>
        <taxon>Euphydryas</taxon>
    </lineage>
</organism>
<dbReference type="Proteomes" id="UP001153954">
    <property type="component" value="Unassembled WGS sequence"/>
</dbReference>
<proteinExistence type="predicted"/>
<name>A0AAU9UQ28_EUPED</name>
<gene>
    <name evidence="2" type="ORF">EEDITHA_LOCUS14897</name>
</gene>
<keyword evidence="3" id="KW-1185">Reference proteome</keyword>
<dbReference type="Pfam" id="PF25298">
    <property type="entry name" value="Baculo_FP_2nd"/>
    <property type="match status" value="1"/>
</dbReference>
<evidence type="ECO:0000259" key="1">
    <source>
        <dbReference type="Pfam" id="PF25298"/>
    </source>
</evidence>
<comment type="caution">
    <text evidence="2">The sequence shown here is derived from an EMBL/GenBank/DDBJ whole genome shotgun (WGS) entry which is preliminary data.</text>
</comment>
<dbReference type="EMBL" id="CAKOGL010000022">
    <property type="protein sequence ID" value="CAH2099982.1"/>
    <property type="molecule type" value="Genomic_DNA"/>
</dbReference>
<evidence type="ECO:0000313" key="2">
    <source>
        <dbReference type="EMBL" id="CAH2099982.1"/>
    </source>
</evidence>
<accession>A0AAU9UQ28</accession>
<evidence type="ECO:0000313" key="3">
    <source>
        <dbReference type="Proteomes" id="UP001153954"/>
    </source>
</evidence>
<feature type="domain" description="FP protein C-terminal" evidence="1">
    <location>
        <begin position="126"/>
        <end position="177"/>
    </location>
</feature>
<dbReference type="InterPro" id="IPR057251">
    <property type="entry name" value="FP_C"/>
</dbReference>
<reference evidence="2" key="1">
    <citation type="submission" date="2022-03" db="EMBL/GenBank/DDBJ databases">
        <authorList>
            <person name="Tunstrom K."/>
        </authorList>
    </citation>
    <scope>NUCLEOTIDE SEQUENCE</scope>
</reference>